<dbReference type="SUPFAM" id="SSF46894">
    <property type="entry name" value="C-terminal effector domain of the bipartite response regulators"/>
    <property type="match status" value="1"/>
</dbReference>
<gene>
    <name evidence="6" type="ORF">GM920_04730</name>
</gene>
<dbReference type="SUPFAM" id="SSF55785">
    <property type="entry name" value="PYP-like sensor domain (PAS domain)"/>
    <property type="match status" value="1"/>
</dbReference>
<dbReference type="PROSITE" id="PS50112">
    <property type="entry name" value="PAS"/>
    <property type="match status" value="1"/>
</dbReference>
<dbReference type="EMBL" id="WNXC01000001">
    <property type="protein sequence ID" value="MBB2148210.1"/>
    <property type="molecule type" value="Genomic_DNA"/>
</dbReference>
<dbReference type="InterPro" id="IPR000014">
    <property type="entry name" value="PAS"/>
</dbReference>
<dbReference type="InterPro" id="IPR036388">
    <property type="entry name" value="WH-like_DNA-bd_sf"/>
</dbReference>
<dbReference type="SMART" id="SM00421">
    <property type="entry name" value="HTH_LUXR"/>
    <property type="match status" value="1"/>
</dbReference>
<keyword evidence="7" id="KW-1185">Reference proteome</keyword>
<evidence type="ECO:0000259" key="4">
    <source>
        <dbReference type="PROSITE" id="PS50043"/>
    </source>
</evidence>
<dbReference type="InterPro" id="IPR000792">
    <property type="entry name" value="Tscrpt_reg_LuxR_C"/>
</dbReference>
<dbReference type="PANTHER" id="PTHR44688">
    <property type="entry name" value="DNA-BINDING TRANSCRIPTIONAL ACTIVATOR DEVR_DOSR"/>
    <property type="match status" value="1"/>
</dbReference>
<proteinExistence type="predicted"/>
<dbReference type="Pfam" id="PF08447">
    <property type="entry name" value="PAS_3"/>
    <property type="match status" value="1"/>
</dbReference>
<sequence>MPKFSLNLSYLTKVNMNASQKPTTTELYQLAGYPDRLEVEMITLSRSYSISENLDNTFNHGYSCIFNWSSMQYLFMSDSVKSILGYTSEAFLEEGLSFTLSIIHPEDMLRLKELHQSIFNYYYSVTPEQRPKLRFSYNLRVKKVNDDYIHILRQSTFTEFTVDGKPTIESVHSTDITGFKFSNNINLTIHQLSDSETYLLCHEQEFSEVETKLTEREKQVLELVRFGYTTKEIAYQLYLAIETVKSHRKHIIAKTGACNMTAAVNMVINKVQSQK</sequence>
<dbReference type="InterPro" id="IPR035965">
    <property type="entry name" value="PAS-like_dom_sf"/>
</dbReference>
<protein>
    <submittedName>
        <fullName evidence="6">PAS domain-containing protein</fullName>
    </submittedName>
</protein>
<dbReference type="PROSITE" id="PS50043">
    <property type="entry name" value="HTH_LUXR_2"/>
    <property type="match status" value="1"/>
</dbReference>
<evidence type="ECO:0000256" key="2">
    <source>
        <dbReference type="ARBA" id="ARBA00023125"/>
    </source>
</evidence>
<reference evidence="6 7" key="1">
    <citation type="submission" date="2019-11" db="EMBL/GenBank/DDBJ databases">
        <title>Description of Pedobacter sp. LMG 31462T.</title>
        <authorList>
            <person name="Carlier A."/>
            <person name="Qi S."/>
            <person name="Vandamme P."/>
        </authorList>
    </citation>
    <scope>NUCLEOTIDE SEQUENCE [LARGE SCALE GENOMIC DNA]</scope>
    <source>
        <strain evidence="6 7">LMG 31462</strain>
    </source>
</reference>
<dbReference type="InterPro" id="IPR013655">
    <property type="entry name" value="PAS_fold_3"/>
</dbReference>
<dbReference type="Proteomes" id="UP000636110">
    <property type="component" value="Unassembled WGS sequence"/>
</dbReference>
<feature type="domain" description="PAS" evidence="5">
    <location>
        <begin position="74"/>
        <end position="122"/>
    </location>
</feature>
<keyword evidence="3" id="KW-0804">Transcription</keyword>
<organism evidence="6 7">
    <name type="scientific">Pedobacter gandavensis</name>
    <dbReference type="NCBI Taxonomy" id="2679963"/>
    <lineage>
        <taxon>Bacteria</taxon>
        <taxon>Pseudomonadati</taxon>
        <taxon>Bacteroidota</taxon>
        <taxon>Sphingobacteriia</taxon>
        <taxon>Sphingobacteriales</taxon>
        <taxon>Sphingobacteriaceae</taxon>
        <taxon>Pedobacter</taxon>
    </lineage>
</organism>
<evidence type="ECO:0000313" key="6">
    <source>
        <dbReference type="EMBL" id="MBB2148210.1"/>
    </source>
</evidence>
<evidence type="ECO:0000313" key="7">
    <source>
        <dbReference type="Proteomes" id="UP000636110"/>
    </source>
</evidence>
<dbReference type="Gene3D" id="1.10.10.10">
    <property type="entry name" value="Winged helix-like DNA-binding domain superfamily/Winged helix DNA-binding domain"/>
    <property type="match status" value="1"/>
</dbReference>
<dbReference type="CDD" id="cd06170">
    <property type="entry name" value="LuxR_C_like"/>
    <property type="match status" value="1"/>
</dbReference>
<dbReference type="InterPro" id="IPR016032">
    <property type="entry name" value="Sig_transdc_resp-reg_C-effctor"/>
</dbReference>
<dbReference type="PROSITE" id="PS00622">
    <property type="entry name" value="HTH_LUXR_1"/>
    <property type="match status" value="1"/>
</dbReference>
<dbReference type="PANTHER" id="PTHR44688:SF16">
    <property type="entry name" value="DNA-BINDING TRANSCRIPTIONAL ACTIVATOR DEVR_DOSR"/>
    <property type="match status" value="1"/>
</dbReference>
<name>A0ABR6ESG3_9SPHI</name>
<feature type="domain" description="HTH luxR-type" evidence="4">
    <location>
        <begin position="205"/>
        <end position="271"/>
    </location>
</feature>
<dbReference type="Pfam" id="PF00196">
    <property type="entry name" value="GerE"/>
    <property type="match status" value="1"/>
</dbReference>
<comment type="caution">
    <text evidence="6">The sequence shown here is derived from an EMBL/GenBank/DDBJ whole genome shotgun (WGS) entry which is preliminary data.</text>
</comment>
<evidence type="ECO:0000256" key="1">
    <source>
        <dbReference type="ARBA" id="ARBA00023015"/>
    </source>
</evidence>
<evidence type="ECO:0000259" key="5">
    <source>
        <dbReference type="PROSITE" id="PS50112"/>
    </source>
</evidence>
<accession>A0ABR6ESG3</accession>
<evidence type="ECO:0000256" key="3">
    <source>
        <dbReference type="ARBA" id="ARBA00023163"/>
    </source>
</evidence>
<keyword evidence="1" id="KW-0805">Transcription regulation</keyword>
<keyword evidence="2" id="KW-0238">DNA-binding</keyword>
<dbReference type="PRINTS" id="PR00038">
    <property type="entry name" value="HTHLUXR"/>
</dbReference>
<dbReference type="Gene3D" id="3.30.450.20">
    <property type="entry name" value="PAS domain"/>
    <property type="match status" value="1"/>
</dbReference>